<organism evidence="2 3">
    <name type="scientific">Ochrobactrum chromiisoli</name>
    <dbReference type="NCBI Taxonomy" id="2993941"/>
    <lineage>
        <taxon>Bacteria</taxon>
        <taxon>Pseudomonadati</taxon>
        <taxon>Pseudomonadota</taxon>
        <taxon>Alphaproteobacteria</taxon>
        <taxon>Hyphomicrobiales</taxon>
        <taxon>Brucellaceae</taxon>
        <taxon>Brucella/Ochrobactrum group</taxon>
        <taxon>Ochrobactrum</taxon>
    </lineage>
</organism>
<dbReference type="EMBL" id="JAPHAV010000001">
    <property type="protein sequence ID" value="MCX2696178.1"/>
    <property type="molecule type" value="Genomic_DNA"/>
</dbReference>
<sequence>MKVFGLSITRQKTASLAPVDNRGGLWGIIRESFTGAWQKNIEVSTDTAVTNPTLFRCLSLISSDISKMRIRYVVEDSNNIWSEVEHPEISPLLRNPNQFQNRIQFFESWMLSKLAHGNTYILKRRSTAGKIVSLYILDPNRVKVLISTDGSVYYQLQRDDLAGQSADSVTVPASEIIHDRWNTIFHPMVGLSPITAGGLAALQGLQIQKSSAKFFGNGSMPGGILSAPGAIDEENAKRLKDFWENNYTGNNAGKIAVLGDNLKYESLAMNALDSQLIEQLRWSAETICSVMGVPPHKVGVGQAPSFNNVEALDQQYYSQCVQIHIEGIELCLDGGFDCEVGEGTEFDLSDLFRMDSATLIKTEADAVKAGIKSPNESRRVLNLPPVAGGATPYLQQQNYSLAALDKRDQLDDPFAKQTTASPIEPLPEPEDETDKLIAAFTTKAAEVFS</sequence>
<evidence type="ECO:0000256" key="1">
    <source>
        <dbReference type="SAM" id="MobiDB-lite"/>
    </source>
</evidence>
<keyword evidence="3" id="KW-1185">Reference proteome</keyword>
<dbReference type="Proteomes" id="UP001301216">
    <property type="component" value="Unassembled WGS sequence"/>
</dbReference>
<name>A0ABT3QKN4_9HYPH</name>
<dbReference type="InterPro" id="IPR006427">
    <property type="entry name" value="Portal_HK97"/>
</dbReference>
<proteinExistence type="predicted"/>
<dbReference type="InterPro" id="IPR006944">
    <property type="entry name" value="Phage/GTA_portal"/>
</dbReference>
<dbReference type="NCBIfam" id="TIGR01537">
    <property type="entry name" value="portal_HK97"/>
    <property type="match status" value="1"/>
</dbReference>
<dbReference type="RefSeq" id="WP_265983422.1">
    <property type="nucleotide sequence ID" value="NZ_JAPHAV010000001.1"/>
</dbReference>
<reference evidence="2 3" key="1">
    <citation type="submission" date="2022-11" db="EMBL/GenBank/DDBJ databases">
        <title>Brucella sp. YY2X, whole genome shotgun sequencing project.</title>
        <authorList>
            <person name="Yang Y."/>
        </authorList>
    </citation>
    <scope>NUCLEOTIDE SEQUENCE [LARGE SCALE GENOMIC DNA]</scope>
    <source>
        <strain evidence="2 3">YY2X</strain>
    </source>
</reference>
<dbReference type="Pfam" id="PF04860">
    <property type="entry name" value="Phage_portal"/>
    <property type="match status" value="1"/>
</dbReference>
<protein>
    <submittedName>
        <fullName evidence="2">Phage portal protein</fullName>
    </submittedName>
</protein>
<comment type="caution">
    <text evidence="2">The sequence shown here is derived from an EMBL/GenBank/DDBJ whole genome shotgun (WGS) entry which is preliminary data.</text>
</comment>
<feature type="region of interest" description="Disordered" evidence="1">
    <location>
        <begin position="411"/>
        <end position="432"/>
    </location>
</feature>
<evidence type="ECO:0000313" key="2">
    <source>
        <dbReference type="EMBL" id="MCX2696178.1"/>
    </source>
</evidence>
<accession>A0ABT3QKN4</accession>
<evidence type="ECO:0000313" key="3">
    <source>
        <dbReference type="Proteomes" id="UP001301216"/>
    </source>
</evidence>
<gene>
    <name evidence="2" type="ORF">OPR82_05225</name>
</gene>